<evidence type="ECO:0000313" key="4">
    <source>
        <dbReference type="Proteomes" id="UP000244240"/>
    </source>
</evidence>
<dbReference type="InterPro" id="IPR002589">
    <property type="entry name" value="Macro_dom"/>
</dbReference>
<dbReference type="GO" id="GO:0140291">
    <property type="term" value="P:peptidyl-glutamate ADP-deribosylation"/>
    <property type="evidence" value="ECO:0007669"/>
    <property type="project" value="TreeGrafter"/>
</dbReference>
<sequence length="153" mass="17059">MITIQKGNLLESDCTVIAHQCNCFATMGAGIASQIARRYPEALEADKNFDIPAGDRNRLGKVSYAHSDGRLIFNLYGQFHYGSGTRETDYDALQRALDSMFIELYRHEDPSCYKVGLPYGIGCGLAGGSWETVEAIILESTEKFDHDVHLYKL</sequence>
<keyword evidence="4" id="KW-1185">Reference proteome</keyword>
<name>A0A2T6BT12_9BACL</name>
<dbReference type="Gene3D" id="3.40.220.10">
    <property type="entry name" value="Leucine Aminopeptidase, subunit E, domain 1"/>
    <property type="match status" value="1"/>
</dbReference>
<dbReference type="PANTHER" id="PTHR12521">
    <property type="entry name" value="PROTEIN C6ORF130"/>
    <property type="match status" value="1"/>
</dbReference>
<gene>
    <name evidence="3" type="ORF">C8P63_11342</name>
</gene>
<evidence type="ECO:0000313" key="3">
    <source>
        <dbReference type="EMBL" id="PTX59097.1"/>
    </source>
</evidence>
<dbReference type="PROSITE" id="PS51154">
    <property type="entry name" value="MACRO"/>
    <property type="match status" value="1"/>
</dbReference>
<dbReference type="InterPro" id="IPR050892">
    <property type="entry name" value="ADP-ribose_metab_enzymes"/>
</dbReference>
<proteinExistence type="predicted"/>
<reference evidence="3 4" key="1">
    <citation type="submission" date="2018-04" db="EMBL/GenBank/DDBJ databases">
        <title>Genomic Encyclopedia of Archaeal and Bacterial Type Strains, Phase II (KMG-II): from individual species to whole genera.</title>
        <authorList>
            <person name="Goeker M."/>
        </authorList>
    </citation>
    <scope>NUCLEOTIDE SEQUENCE [LARGE SCALE GENOMIC DNA]</scope>
    <source>
        <strain evidence="3 4">DSM 45787</strain>
    </source>
</reference>
<feature type="domain" description="Macro" evidence="2">
    <location>
        <begin position="1"/>
        <end position="153"/>
    </location>
</feature>
<accession>A0A2T6BT12</accession>
<dbReference type="Proteomes" id="UP000244240">
    <property type="component" value="Unassembled WGS sequence"/>
</dbReference>
<organism evidence="3 4">
    <name type="scientific">Melghirimyces profundicolus</name>
    <dbReference type="NCBI Taxonomy" id="1242148"/>
    <lineage>
        <taxon>Bacteria</taxon>
        <taxon>Bacillati</taxon>
        <taxon>Bacillota</taxon>
        <taxon>Bacilli</taxon>
        <taxon>Bacillales</taxon>
        <taxon>Thermoactinomycetaceae</taxon>
        <taxon>Melghirimyces</taxon>
    </lineage>
</organism>
<dbReference type="SUPFAM" id="SSF52949">
    <property type="entry name" value="Macro domain-like"/>
    <property type="match status" value="1"/>
</dbReference>
<comment type="catalytic activity">
    <reaction evidence="1">
        <text>an N-(ADP-alpha-D-ribosyl)-thymidine in DNA + H2O = a thymidine in DNA + ADP-D-ribose</text>
        <dbReference type="Rhea" id="RHEA:71655"/>
        <dbReference type="Rhea" id="RHEA-COMP:13556"/>
        <dbReference type="Rhea" id="RHEA-COMP:18051"/>
        <dbReference type="ChEBI" id="CHEBI:15377"/>
        <dbReference type="ChEBI" id="CHEBI:57967"/>
        <dbReference type="ChEBI" id="CHEBI:137386"/>
        <dbReference type="ChEBI" id="CHEBI:191199"/>
    </reaction>
    <physiologicalReaction direction="left-to-right" evidence="1">
        <dbReference type="Rhea" id="RHEA:71656"/>
    </physiologicalReaction>
</comment>
<comment type="caution">
    <text evidence="3">The sequence shown here is derived from an EMBL/GenBank/DDBJ whole genome shotgun (WGS) entry which is preliminary data.</text>
</comment>
<dbReference type="InterPro" id="IPR043472">
    <property type="entry name" value="Macro_dom-like"/>
</dbReference>
<evidence type="ECO:0000259" key="2">
    <source>
        <dbReference type="PROSITE" id="PS51154"/>
    </source>
</evidence>
<protein>
    <submittedName>
        <fullName evidence="3">O-acetyl-ADP-ribose deacetylase (Regulator of RNase III)</fullName>
    </submittedName>
</protein>
<evidence type="ECO:0000256" key="1">
    <source>
        <dbReference type="ARBA" id="ARBA00035885"/>
    </source>
</evidence>
<dbReference type="EMBL" id="QBKR01000013">
    <property type="protein sequence ID" value="PTX59097.1"/>
    <property type="molecule type" value="Genomic_DNA"/>
</dbReference>
<dbReference type="SMART" id="SM00506">
    <property type="entry name" value="A1pp"/>
    <property type="match status" value="1"/>
</dbReference>
<dbReference type="AlphaFoldDB" id="A0A2T6BT12"/>
<dbReference type="RefSeq" id="WP_170109604.1">
    <property type="nucleotide sequence ID" value="NZ_QBKR01000013.1"/>
</dbReference>
<dbReference type="PANTHER" id="PTHR12521:SF0">
    <property type="entry name" value="ADP-RIBOSE GLYCOHYDROLASE OARD1"/>
    <property type="match status" value="1"/>
</dbReference>